<organism evidence="2 3">
    <name type="scientific">Desulfosporosinus acididurans</name>
    <dbReference type="NCBI Taxonomy" id="476652"/>
    <lineage>
        <taxon>Bacteria</taxon>
        <taxon>Bacillati</taxon>
        <taxon>Bacillota</taxon>
        <taxon>Clostridia</taxon>
        <taxon>Eubacteriales</taxon>
        <taxon>Desulfitobacteriaceae</taxon>
        <taxon>Desulfosporosinus</taxon>
    </lineage>
</organism>
<dbReference type="EMBL" id="LDZY01000004">
    <property type="protein sequence ID" value="KLU66737.1"/>
    <property type="molecule type" value="Genomic_DNA"/>
</dbReference>
<accession>A0A0J1FTW7</accession>
<protein>
    <submittedName>
        <fullName evidence="2">Uncharacterized protein</fullName>
    </submittedName>
</protein>
<dbReference type="RefSeq" id="WP_047809276.1">
    <property type="nucleotide sequence ID" value="NZ_LDZY01000004.1"/>
</dbReference>
<dbReference type="PATRIC" id="fig|476652.3.peg.1441"/>
<dbReference type="AlphaFoldDB" id="A0A0J1FTW7"/>
<dbReference type="STRING" id="476652.DEAC_c14050"/>
<comment type="caution">
    <text evidence="2">The sequence shown here is derived from an EMBL/GenBank/DDBJ whole genome shotgun (WGS) entry which is preliminary data.</text>
</comment>
<name>A0A0J1FTW7_9FIRM</name>
<evidence type="ECO:0000256" key="1">
    <source>
        <dbReference type="SAM" id="MobiDB-lite"/>
    </source>
</evidence>
<evidence type="ECO:0000313" key="3">
    <source>
        <dbReference type="Proteomes" id="UP000036356"/>
    </source>
</evidence>
<dbReference type="Proteomes" id="UP000036356">
    <property type="component" value="Unassembled WGS sequence"/>
</dbReference>
<feature type="region of interest" description="Disordered" evidence="1">
    <location>
        <begin position="113"/>
        <end position="132"/>
    </location>
</feature>
<keyword evidence="3" id="KW-1185">Reference proteome</keyword>
<evidence type="ECO:0000313" key="2">
    <source>
        <dbReference type="EMBL" id="KLU66737.1"/>
    </source>
</evidence>
<proteinExistence type="predicted"/>
<gene>
    <name evidence="2" type="ORF">DEAC_c14050</name>
</gene>
<sequence length="132" mass="15738">MLCDADKRLVSPILNEATRFITIRDFILDYIGYQWGEAYKEAVANIMNAITPGLEKIAKQLKEFLENFKDIITKPKWYRFNMDNNYRKIHRMPMIRKLRQRCRWRQRESHRKLAELSPDSDSTEGVSGIEIE</sequence>
<reference evidence="2 3" key="1">
    <citation type="submission" date="2015-06" db="EMBL/GenBank/DDBJ databases">
        <title>Draft genome of the moderately acidophilic sulfate reducer Candidatus Desulfosporosinus acididurans strain M1.</title>
        <authorList>
            <person name="Poehlein A."/>
            <person name="Petzsch P."/>
            <person name="Johnson B.D."/>
            <person name="Schloemann M."/>
            <person name="Daniel R."/>
            <person name="Muehling M."/>
        </authorList>
    </citation>
    <scope>NUCLEOTIDE SEQUENCE [LARGE SCALE GENOMIC DNA]</scope>
    <source>
        <strain evidence="2 3">M1</strain>
    </source>
</reference>